<dbReference type="InterPro" id="IPR046848">
    <property type="entry name" value="E_motif"/>
</dbReference>
<feature type="repeat" description="PPR" evidence="3">
    <location>
        <begin position="361"/>
        <end position="395"/>
    </location>
</feature>
<keyword evidence="2" id="KW-0677">Repeat</keyword>
<feature type="repeat" description="PPR" evidence="3">
    <location>
        <begin position="190"/>
        <end position="224"/>
    </location>
</feature>
<dbReference type="Proteomes" id="UP000525078">
    <property type="component" value="Unassembled WGS sequence"/>
</dbReference>
<feature type="repeat" description="PPR" evidence="3">
    <location>
        <begin position="89"/>
        <end position="123"/>
    </location>
</feature>
<dbReference type="GO" id="GO:0008270">
    <property type="term" value="F:zinc ion binding"/>
    <property type="evidence" value="ECO:0007669"/>
    <property type="project" value="InterPro"/>
</dbReference>
<dbReference type="FunFam" id="1.25.40.10:FF:000598">
    <property type="entry name" value="pentatricopeptide repeat-containing protein At1g20230 isoform X2"/>
    <property type="match status" value="1"/>
</dbReference>
<dbReference type="FunFam" id="1.25.40.10:FF:000366">
    <property type="entry name" value="Pentatricopeptide (PPR) repeat-containing protein"/>
    <property type="match status" value="1"/>
</dbReference>
<dbReference type="Pfam" id="PF14432">
    <property type="entry name" value="DYW_deaminase"/>
    <property type="match status" value="1"/>
</dbReference>
<reference evidence="5 6" key="1">
    <citation type="journal article" date="2020" name="bioRxiv">
        <title>Sequence and annotation of 42 cannabis genomes reveals extensive copy number variation in cannabinoid synthesis and pathogen resistance genes.</title>
        <authorList>
            <person name="Mckernan K.J."/>
            <person name="Helbert Y."/>
            <person name="Kane L.T."/>
            <person name="Ebling H."/>
            <person name="Zhang L."/>
            <person name="Liu B."/>
            <person name="Eaton Z."/>
            <person name="Mclaughlin S."/>
            <person name="Kingan S."/>
            <person name="Baybayan P."/>
            <person name="Concepcion G."/>
            <person name="Jordan M."/>
            <person name="Riva A."/>
            <person name="Barbazuk W."/>
            <person name="Harkins T."/>
        </authorList>
    </citation>
    <scope>NUCLEOTIDE SEQUENCE [LARGE SCALE GENOMIC DNA]</scope>
    <source>
        <strain evidence="6">cv. Jamaican Lion 4</strain>
        <tissue evidence="5">Leaf</tissue>
    </source>
</reference>
<feature type="repeat" description="PPR" evidence="3">
    <location>
        <begin position="225"/>
        <end position="259"/>
    </location>
</feature>
<evidence type="ECO:0000313" key="5">
    <source>
        <dbReference type="EMBL" id="KAF4390004.1"/>
    </source>
</evidence>
<dbReference type="InterPro" id="IPR046849">
    <property type="entry name" value="E2_motif"/>
</dbReference>
<dbReference type="GO" id="GO:0009451">
    <property type="term" value="P:RNA modification"/>
    <property type="evidence" value="ECO:0007669"/>
    <property type="project" value="InterPro"/>
</dbReference>
<evidence type="ECO:0000256" key="3">
    <source>
        <dbReference type="PROSITE-ProRule" id="PRU00708"/>
    </source>
</evidence>
<dbReference type="InterPro" id="IPR046960">
    <property type="entry name" value="PPR_At4g14850-like_plant"/>
</dbReference>
<dbReference type="FunFam" id="1.25.40.10:FF:000144">
    <property type="entry name" value="Pentatricopeptide repeat-containing protein, mitochondrial"/>
    <property type="match status" value="1"/>
</dbReference>
<dbReference type="PROSITE" id="PS51375">
    <property type="entry name" value="PPR"/>
    <property type="match status" value="7"/>
</dbReference>
<dbReference type="NCBIfam" id="TIGR00756">
    <property type="entry name" value="PPR"/>
    <property type="match status" value="7"/>
</dbReference>
<evidence type="ECO:0000259" key="4">
    <source>
        <dbReference type="Pfam" id="PF14432"/>
    </source>
</evidence>
<comment type="caution">
    <text evidence="5">The sequence shown here is derived from an EMBL/GenBank/DDBJ whole genome shotgun (WGS) entry which is preliminary data.</text>
</comment>
<protein>
    <recommendedName>
        <fullName evidence="4">DYW domain-containing protein</fullName>
    </recommendedName>
</protein>
<sequence>MNFCRLFTTLLHQKPFGGNGHALLLDSNILKHLNSDSASPSQTRKTHASLLKTGLFYNSHLNTKLLSLYANNLCFVDANLILDSIPNPDLFSFSTLIHAFAKRNHSVHALRIFTRMLVHGVEPDNFLFPSVVKSCAGLLSLEVGKQVHGFAFVFGFSLDVFVQSSLLHMYLKCGRVRDAHKLFDGLPQRDLVCWSALISGYSNCGHVDEAKELFYEMRKTGLEPNNVSWNGMISGFNRSGLYAEAMAMYQKMHSEGFLPDASSVSSILPAISEFEDLNMGVQIHDYVIKQGFGSDKCVFSALINMYGKCSSVLEMSQVFDEMDQRDIGSVNAYITGLSRNGLVDNALKVFRRYKGEGAELNIVSWTSMIASCSQNGKDIDALELFREMQVEGLKPNAVTIPCLLPACGNIAALMHGKAAHCFSLRTGIFNDVYVGSALIDMYANCGKIQLSRLCFDKLPTRNLVCWNAIMSGYSMHGKAKETIELFHMMQKSGHKPDFISFTCVLSACSQNGLTDEGWHYFSNMSKEHGIKARLEHYACMVTLLSRAGKLEDAYSMIMDMPVTPDACVWGALLSSCRVHNNVRLGEISAEKLFELEPRNPGNYVILSNIYAAKGMWSEVDRVRDMMSQKGLRKNPGCSWIEVKNKLHMLLAGDKSHPQREQIIDKLNQLSMEMKKSGHFPNMSFVLQDVEEQEKEHILCGHSEKLAVAFGLLNTPPGSSLRVIKNLRICGDCHSFIKFISGFEGREIFVRDTNRFHHFKDGDCSCGDYCLVMLKLVLPSKELSLLFRKSLRKNPVLGIGLRMLKDVGDPTSPTHSLQKDV</sequence>
<dbReference type="Gene3D" id="1.25.40.10">
    <property type="entry name" value="Tetratricopeptide repeat domain"/>
    <property type="match status" value="4"/>
</dbReference>
<organism evidence="5 6">
    <name type="scientific">Cannabis sativa</name>
    <name type="common">Hemp</name>
    <name type="synonym">Marijuana</name>
    <dbReference type="NCBI Taxonomy" id="3483"/>
    <lineage>
        <taxon>Eukaryota</taxon>
        <taxon>Viridiplantae</taxon>
        <taxon>Streptophyta</taxon>
        <taxon>Embryophyta</taxon>
        <taxon>Tracheophyta</taxon>
        <taxon>Spermatophyta</taxon>
        <taxon>Magnoliopsida</taxon>
        <taxon>eudicotyledons</taxon>
        <taxon>Gunneridae</taxon>
        <taxon>Pentapetalae</taxon>
        <taxon>rosids</taxon>
        <taxon>fabids</taxon>
        <taxon>Rosales</taxon>
        <taxon>Cannabaceae</taxon>
        <taxon>Cannabis</taxon>
    </lineage>
</organism>
<dbReference type="AlphaFoldDB" id="A0A7J6H460"/>
<feature type="repeat" description="PPR" evidence="3">
    <location>
        <begin position="462"/>
        <end position="496"/>
    </location>
</feature>
<evidence type="ECO:0000313" key="6">
    <source>
        <dbReference type="Proteomes" id="UP000525078"/>
    </source>
</evidence>
<dbReference type="PANTHER" id="PTHR47926:SF386">
    <property type="entry name" value="PENTATRICOPEPTIDE REPEAT-CONTAINING PROTEIN"/>
    <property type="match status" value="1"/>
</dbReference>
<feature type="repeat" description="PPR" evidence="3">
    <location>
        <begin position="326"/>
        <end position="360"/>
    </location>
</feature>
<dbReference type="FunFam" id="1.25.40.10:FF:000682">
    <property type="entry name" value="Pentatricopeptide repeat-containing protein At3g16610"/>
    <property type="match status" value="1"/>
</dbReference>
<dbReference type="Pfam" id="PF20431">
    <property type="entry name" value="E_motif"/>
    <property type="match status" value="1"/>
</dbReference>
<comment type="similarity">
    <text evidence="1">Belongs to the PPR family. PCMP-H subfamily.</text>
</comment>
<dbReference type="Pfam" id="PF01535">
    <property type="entry name" value="PPR"/>
    <property type="match status" value="5"/>
</dbReference>
<proteinExistence type="inferred from homology"/>
<dbReference type="EMBL" id="JAATIP010000030">
    <property type="protein sequence ID" value="KAF4390004.1"/>
    <property type="molecule type" value="Genomic_DNA"/>
</dbReference>
<dbReference type="PANTHER" id="PTHR47926">
    <property type="entry name" value="PENTATRICOPEPTIDE REPEAT-CONTAINING PROTEIN"/>
    <property type="match status" value="1"/>
</dbReference>
<feature type="domain" description="DYW" evidence="4">
    <location>
        <begin position="677"/>
        <end position="768"/>
    </location>
</feature>
<dbReference type="GO" id="GO:0003723">
    <property type="term" value="F:RNA binding"/>
    <property type="evidence" value="ECO:0007669"/>
    <property type="project" value="InterPro"/>
</dbReference>
<dbReference type="InterPro" id="IPR032867">
    <property type="entry name" value="DYW_dom"/>
</dbReference>
<name>A0A7J6H460_CANSA</name>
<dbReference type="Pfam" id="PF13041">
    <property type="entry name" value="PPR_2"/>
    <property type="match status" value="3"/>
</dbReference>
<dbReference type="InterPro" id="IPR002885">
    <property type="entry name" value="PPR_rpt"/>
</dbReference>
<dbReference type="Pfam" id="PF20430">
    <property type="entry name" value="Eplus_motif"/>
    <property type="match status" value="1"/>
</dbReference>
<accession>A0A7J6H460</accession>
<feature type="repeat" description="PPR" evidence="3">
    <location>
        <begin position="497"/>
        <end position="532"/>
    </location>
</feature>
<dbReference type="InterPro" id="IPR011990">
    <property type="entry name" value="TPR-like_helical_dom_sf"/>
</dbReference>
<evidence type="ECO:0000256" key="1">
    <source>
        <dbReference type="ARBA" id="ARBA00006643"/>
    </source>
</evidence>
<evidence type="ECO:0000256" key="2">
    <source>
        <dbReference type="ARBA" id="ARBA00022737"/>
    </source>
</evidence>
<gene>
    <name evidence="5" type="ORF">F8388_002946</name>
</gene>